<feature type="region of interest" description="Disordered" evidence="1">
    <location>
        <begin position="297"/>
        <end position="335"/>
    </location>
</feature>
<evidence type="ECO:0000256" key="1">
    <source>
        <dbReference type="SAM" id="MobiDB-lite"/>
    </source>
</evidence>
<gene>
    <name evidence="3" type="ORF">QP027_11090</name>
</gene>
<accession>A0ABY8VJC3</accession>
<evidence type="ECO:0000259" key="2">
    <source>
        <dbReference type="Pfam" id="PF20013"/>
    </source>
</evidence>
<keyword evidence="4" id="KW-1185">Reference proteome</keyword>
<evidence type="ECO:0000313" key="4">
    <source>
        <dbReference type="Proteomes" id="UP001225598"/>
    </source>
</evidence>
<evidence type="ECO:0000313" key="3">
    <source>
        <dbReference type="EMBL" id="WIM69081.1"/>
    </source>
</evidence>
<dbReference type="Pfam" id="PF20013">
    <property type="entry name" value="GAP1-N2"/>
    <property type="match status" value="1"/>
</dbReference>
<dbReference type="Proteomes" id="UP001225598">
    <property type="component" value="Chromosome"/>
</dbReference>
<name>A0ABY8VJC3_9CORY</name>
<feature type="region of interest" description="Disordered" evidence="1">
    <location>
        <begin position="479"/>
        <end position="509"/>
    </location>
</feature>
<reference evidence="3 4" key="1">
    <citation type="submission" date="2023-05" db="EMBL/GenBank/DDBJ databases">
        <title>Corynebacterium suedekumii sp. nov. and Corynebacterium breve sp. nov. isolated from raw cow's milk.</title>
        <authorList>
            <person name="Baer M.K."/>
            <person name="Mehl L."/>
            <person name="Hellmuth R."/>
            <person name="Marke G."/>
            <person name="Lipski A."/>
        </authorList>
    </citation>
    <scope>NUCLEOTIDE SEQUENCE [LARGE SCALE GENOMIC DNA]</scope>
    <source>
        <strain evidence="3 4">R4</strain>
    </source>
</reference>
<sequence>MNGAFSFASFAPGRNRAGGWGVGERYGSLDDQAIKTLQSLIPTKIDDGVKLGTYPDSKELTRRTRRYAWLDSPLNPQQRIFVASVNRGNDATGRGANTYSYLAIAETSDDPVNWFYSPAIPAPYGPTETADARIPHGAPTQNGPLADGSIIDAFLDQDHEAITGHFGHIGPTPHNRRDTLKWIVHTVKTADAFTKVVVGAPLSELNLWAAAISRTLGSAFGFTTFERPNTLEISLRAGASFVMVPVRDLTLLSRFSFEGAPVTLINTADAPPHVPDLPDENAQADTVLPDFTDFTGFPGTNPASHTSDVSGMLRRHDSESQSGLDGYNPFTASSTPEDIEEIPVKPERRMQFELGQADYQFIQDASTAEWEQALTLGGGDINRDRVLAYLYGAINHPRLEMETRTAVCTAMIVGAVYELPWWPFGELDADEITELRNAVADRIIDEGAAPQRAWRKYDNSELKALLDDIAAEVMRRRLPASSEPRATHRNPLSSQVPGNRPGHPGPVNL</sequence>
<protein>
    <recommendedName>
        <fullName evidence="2">GTPase-associated protein 1 N-terminal domain-containing protein</fullName>
    </recommendedName>
</protein>
<dbReference type="RefSeq" id="WP_284827039.1">
    <property type="nucleotide sequence ID" value="NZ_CP126969.1"/>
</dbReference>
<dbReference type="EMBL" id="CP126969">
    <property type="protein sequence ID" value="WIM69081.1"/>
    <property type="molecule type" value="Genomic_DNA"/>
</dbReference>
<dbReference type="InterPro" id="IPR045402">
    <property type="entry name" value="GAP1-N2"/>
</dbReference>
<proteinExistence type="predicted"/>
<organism evidence="3 4">
    <name type="scientific">Corynebacterium breve</name>
    <dbReference type="NCBI Taxonomy" id="3049799"/>
    <lineage>
        <taxon>Bacteria</taxon>
        <taxon>Bacillati</taxon>
        <taxon>Actinomycetota</taxon>
        <taxon>Actinomycetes</taxon>
        <taxon>Mycobacteriales</taxon>
        <taxon>Corynebacteriaceae</taxon>
        <taxon>Corynebacterium</taxon>
    </lineage>
</organism>
<feature type="domain" description="GTPase-associated protein 1 N-terminal" evidence="2">
    <location>
        <begin position="3"/>
        <end position="127"/>
    </location>
</feature>